<dbReference type="InterPro" id="IPR026881">
    <property type="entry name" value="WYL_dom"/>
</dbReference>
<dbReference type="PANTHER" id="PTHR34580">
    <property type="match status" value="1"/>
</dbReference>
<keyword evidence="3" id="KW-1185">Reference proteome</keyword>
<reference evidence="2" key="1">
    <citation type="submission" date="2022-01" db="EMBL/GenBank/DDBJ databases">
        <title>Corynebacterium sp. nov isolated from isolated from the feces of the greater white-fronted geese (Anser albifrons) at Poyang Lake, PR China.</title>
        <authorList>
            <person name="Liu Q."/>
        </authorList>
    </citation>
    <scope>NUCLEOTIDE SEQUENCE</scope>
    <source>
        <strain evidence="2">JCM 32435</strain>
    </source>
</reference>
<feature type="domain" description="WYL" evidence="1">
    <location>
        <begin position="154"/>
        <end position="221"/>
    </location>
</feature>
<comment type="caution">
    <text evidence="2">The sequence shown here is derived from an EMBL/GenBank/DDBJ whole genome shotgun (WGS) entry which is preliminary data.</text>
</comment>
<evidence type="ECO:0000313" key="3">
    <source>
        <dbReference type="Proteomes" id="UP001139336"/>
    </source>
</evidence>
<organism evidence="2 3">
    <name type="scientific">Corynebacterium uropygiale</name>
    <dbReference type="NCBI Taxonomy" id="1775911"/>
    <lineage>
        <taxon>Bacteria</taxon>
        <taxon>Bacillati</taxon>
        <taxon>Actinomycetota</taxon>
        <taxon>Actinomycetes</taxon>
        <taxon>Mycobacteriales</taxon>
        <taxon>Corynebacteriaceae</taxon>
        <taxon>Corynebacterium</taxon>
    </lineage>
</organism>
<dbReference type="EMBL" id="JAKGSI010000002">
    <property type="protein sequence ID" value="MCF4006655.1"/>
    <property type="molecule type" value="Genomic_DNA"/>
</dbReference>
<dbReference type="AlphaFoldDB" id="A0A9X1QR46"/>
<dbReference type="PANTHER" id="PTHR34580:SF3">
    <property type="entry name" value="PROTEIN PAFB"/>
    <property type="match status" value="1"/>
</dbReference>
<dbReference type="Pfam" id="PF13280">
    <property type="entry name" value="WYL"/>
    <property type="match status" value="1"/>
</dbReference>
<protein>
    <submittedName>
        <fullName evidence="2">WYL domain-containing protein</fullName>
    </submittedName>
</protein>
<sequence>MSRDNRVEMERLVNLTFAFLHASRTGRTSLSADWLISHVRGYEHEEGRAESARRKLRRDVKNLQLAGVPIRAFSEDGAAHYALNDEDYALPALSLSPEEATVLGLAGDIGTSGALSAFARSGWMKLAAGGARRDLGTTPAVALSADIDRMSPGVLTALLGAHERKQRIEFDYQAMSTAPVVRRRMDLWGLVAHRSRLYMVGFDLDRGEERAFRIHRVSHVQATGPAGHEPGERNLQDIVQDCLHRGGERVDVLFRVEGEPVYDVVRQATKQPDGTYLLRQVDPEWAARTAAGVAPDMVLVSPPEVIEDTIALLRHAVGEGKEQQ</sequence>
<gene>
    <name evidence="2" type="ORF">L1O03_05610</name>
</gene>
<dbReference type="InterPro" id="IPR051534">
    <property type="entry name" value="CBASS_pafABC_assoc_protein"/>
</dbReference>
<evidence type="ECO:0000259" key="1">
    <source>
        <dbReference type="Pfam" id="PF13280"/>
    </source>
</evidence>
<accession>A0A9X1QR46</accession>
<evidence type="ECO:0000313" key="2">
    <source>
        <dbReference type="EMBL" id="MCF4006655.1"/>
    </source>
</evidence>
<dbReference type="Proteomes" id="UP001139336">
    <property type="component" value="Unassembled WGS sequence"/>
</dbReference>
<dbReference type="RefSeq" id="WP_236118439.1">
    <property type="nucleotide sequence ID" value="NZ_JAKGSI010000002.1"/>
</dbReference>
<dbReference type="PROSITE" id="PS52050">
    <property type="entry name" value="WYL"/>
    <property type="match status" value="1"/>
</dbReference>
<proteinExistence type="predicted"/>
<name>A0A9X1QR46_9CORY</name>